<keyword evidence="3" id="KW-1185">Reference proteome</keyword>
<evidence type="ECO:0000313" key="3">
    <source>
        <dbReference type="Proteomes" id="UP000221080"/>
    </source>
</evidence>
<feature type="region of interest" description="Disordered" evidence="1">
    <location>
        <begin position="1270"/>
        <end position="1305"/>
    </location>
</feature>
<gene>
    <name evidence="4" type="primary">LOC108261646</name>
</gene>
<feature type="compositionally biased region" description="Polar residues" evidence="1">
    <location>
        <begin position="694"/>
        <end position="717"/>
    </location>
</feature>
<evidence type="ECO:0000313" key="4">
    <source>
        <dbReference type="RefSeq" id="XP_053535921.1"/>
    </source>
</evidence>
<feature type="region of interest" description="Disordered" evidence="1">
    <location>
        <begin position="1181"/>
        <end position="1223"/>
    </location>
</feature>
<feature type="compositionally biased region" description="Low complexity" evidence="1">
    <location>
        <begin position="343"/>
        <end position="433"/>
    </location>
</feature>
<feature type="compositionally biased region" description="Low complexity" evidence="1">
    <location>
        <begin position="775"/>
        <end position="825"/>
    </location>
</feature>
<feature type="compositionally biased region" description="Low complexity" evidence="1">
    <location>
        <begin position="1197"/>
        <end position="1223"/>
    </location>
</feature>
<feature type="compositionally biased region" description="Low complexity" evidence="1">
    <location>
        <begin position="1060"/>
        <end position="1082"/>
    </location>
</feature>
<feature type="region of interest" description="Disordered" evidence="1">
    <location>
        <begin position="752"/>
        <end position="875"/>
    </location>
</feature>
<dbReference type="KEGG" id="ipu:108261646"/>
<proteinExistence type="predicted"/>
<feature type="compositionally biased region" description="Low complexity" evidence="1">
    <location>
        <begin position="752"/>
        <end position="768"/>
    </location>
</feature>
<keyword evidence="2" id="KW-0812">Transmembrane</keyword>
<feature type="compositionally biased region" description="Low complexity" evidence="1">
    <location>
        <begin position="718"/>
        <end position="736"/>
    </location>
</feature>
<feature type="region of interest" description="Disordered" evidence="1">
    <location>
        <begin position="535"/>
        <end position="564"/>
    </location>
</feature>
<feature type="compositionally biased region" description="Low complexity" evidence="1">
    <location>
        <begin position="852"/>
        <end position="869"/>
    </location>
</feature>
<reference evidence="3" key="1">
    <citation type="journal article" date="2016" name="Nat. Commun.">
        <title>The channel catfish genome sequence provides insights into the evolution of scale formation in teleosts.</title>
        <authorList>
            <person name="Liu Z."/>
            <person name="Liu S."/>
            <person name="Yao J."/>
            <person name="Bao L."/>
            <person name="Zhang J."/>
            <person name="Li Y."/>
            <person name="Jiang C."/>
            <person name="Sun L."/>
            <person name="Wang R."/>
            <person name="Zhang Y."/>
            <person name="Zhou T."/>
            <person name="Zeng Q."/>
            <person name="Fu Q."/>
            <person name="Gao S."/>
            <person name="Li N."/>
            <person name="Koren S."/>
            <person name="Jiang Y."/>
            <person name="Zimin A."/>
            <person name="Xu P."/>
            <person name="Phillippy A.M."/>
            <person name="Geng X."/>
            <person name="Song L."/>
            <person name="Sun F."/>
            <person name="Li C."/>
            <person name="Wang X."/>
            <person name="Chen A."/>
            <person name="Jin Y."/>
            <person name="Yuan Z."/>
            <person name="Yang Y."/>
            <person name="Tan S."/>
            <person name="Peatman E."/>
            <person name="Lu J."/>
            <person name="Qin Z."/>
            <person name="Dunham R."/>
            <person name="Li Z."/>
            <person name="Sonstegard T."/>
            <person name="Feng J."/>
            <person name="Danzmann R.G."/>
            <person name="Schroeder S."/>
            <person name="Scheffler B."/>
            <person name="Duke M.V."/>
            <person name="Ballard L."/>
            <person name="Kucuktas H."/>
            <person name="Kaltenboeck L."/>
            <person name="Liu H."/>
            <person name="Armbruster J."/>
            <person name="Xie Y."/>
            <person name="Kirby M.L."/>
            <person name="Tian Y."/>
            <person name="Flanagan M.E."/>
            <person name="Mu W."/>
            <person name="Waldbieser G.C."/>
        </authorList>
    </citation>
    <scope>NUCLEOTIDE SEQUENCE [LARGE SCALE GENOMIC DNA]</scope>
    <source>
        <strain evidence="3">SDA103</strain>
    </source>
</reference>
<keyword evidence="2" id="KW-0472">Membrane</keyword>
<organism evidence="3 4">
    <name type="scientific">Ictalurus punctatus</name>
    <name type="common">Channel catfish</name>
    <name type="synonym">Silurus punctatus</name>
    <dbReference type="NCBI Taxonomy" id="7998"/>
    <lineage>
        <taxon>Eukaryota</taxon>
        <taxon>Metazoa</taxon>
        <taxon>Chordata</taxon>
        <taxon>Craniata</taxon>
        <taxon>Vertebrata</taxon>
        <taxon>Euteleostomi</taxon>
        <taxon>Actinopterygii</taxon>
        <taxon>Neopterygii</taxon>
        <taxon>Teleostei</taxon>
        <taxon>Ostariophysi</taxon>
        <taxon>Siluriformes</taxon>
        <taxon>Ictaluridae</taxon>
        <taxon>Ictalurus</taxon>
    </lineage>
</organism>
<feature type="compositionally biased region" description="Low complexity" evidence="1">
    <location>
        <begin position="508"/>
        <end position="523"/>
    </location>
</feature>
<feature type="compositionally biased region" description="Low complexity" evidence="1">
    <location>
        <begin position="631"/>
        <end position="650"/>
    </location>
</feature>
<dbReference type="OrthoDB" id="8941791at2759"/>
<feature type="compositionally biased region" description="Polar residues" evidence="1">
    <location>
        <begin position="492"/>
        <end position="506"/>
    </location>
</feature>
<feature type="compositionally biased region" description="Polar residues" evidence="1">
    <location>
        <begin position="435"/>
        <end position="450"/>
    </location>
</feature>
<accession>A0A9F7TK99</accession>
<feature type="region of interest" description="Disordered" evidence="1">
    <location>
        <begin position="328"/>
        <end position="523"/>
    </location>
</feature>
<feature type="compositionally biased region" description="Low complexity" evidence="1">
    <location>
        <begin position="1373"/>
        <end position="1413"/>
    </location>
</feature>
<feature type="compositionally biased region" description="Low complexity" evidence="1">
    <location>
        <begin position="1292"/>
        <end position="1305"/>
    </location>
</feature>
<dbReference type="Proteomes" id="UP000221080">
    <property type="component" value="Chromosome 3"/>
</dbReference>
<feature type="region of interest" description="Disordered" evidence="1">
    <location>
        <begin position="631"/>
        <end position="651"/>
    </location>
</feature>
<feature type="region of interest" description="Disordered" evidence="1">
    <location>
        <begin position="1546"/>
        <end position="1576"/>
    </location>
</feature>
<feature type="compositionally biased region" description="Basic and acidic residues" evidence="1">
    <location>
        <begin position="1047"/>
        <end position="1059"/>
    </location>
</feature>
<feature type="compositionally biased region" description="Low complexity" evidence="1">
    <location>
        <begin position="1"/>
        <end position="314"/>
    </location>
</feature>
<feature type="region of interest" description="Disordered" evidence="1">
    <location>
        <begin position="1012"/>
        <end position="1100"/>
    </location>
</feature>
<feature type="region of interest" description="Disordered" evidence="1">
    <location>
        <begin position="694"/>
        <end position="736"/>
    </location>
</feature>
<feature type="compositionally biased region" description="Low complexity" evidence="1">
    <location>
        <begin position="1012"/>
        <end position="1046"/>
    </location>
</feature>
<feature type="compositionally biased region" description="Low complexity" evidence="1">
    <location>
        <begin position="1346"/>
        <end position="1367"/>
    </location>
</feature>
<feature type="region of interest" description="Disordered" evidence="1">
    <location>
        <begin position="1333"/>
        <end position="1413"/>
    </location>
</feature>
<name>A0A9F7TK99_ICTPU</name>
<reference evidence="4" key="2">
    <citation type="submission" date="2025-08" db="UniProtKB">
        <authorList>
            <consortium name="RefSeq"/>
        </authorList>
    </citation>
    <scope>IDENTIFICATION</scope>
    <source>
        <tissue evidence="4">Blood</tissue>
    </source>
</reference>
<feature type="region of interest" description="Disordered" evidence="1">
    <location>
        <begin position="1"/>
        <end position="315"/>
    </location>
</feature>
<evidence type="ECO:0000256" key="1">
    <source>
        <dbReference type="SAM" id="MobiDB-lite"/>
    </source>
</evidence>
<protein>
    <submittedName>
        <fullName evidence="4">Uncharacterized protein LOC108261646 isoform X1</fullName>
    </submittedName>
</protein>
<feature type="compositionally biased region" description="Low complexity" evidence="1">
    <location>
        <begin position="535"/>
        <end position="557"/>
    </location>
</feature>
<evidence type="ECO:0000256" key="2">
    <source>
        <dbReference type="SAM" id="Phobius"/>
    </source>
</evidence>
<feature type="compositionally biased region" description="Low complexity" evidence="1">
    <location>
        <begin position="451"/>
        <end position="491"/>
    </location>
</feature>
<dbReference type="RefSeq" id="XP_053535921.1">
    <property type="nucleotide sequence ID" value="XM_053679946.1"/>
</dbReference>
<feature type="compositionally biased region" description="Polar residues" evidence="1">
    <location>
        <begin position="826"/>
        <end position="851"/>
    </location>
</feature>
<dbReference type="GeneID" id="108261646"/>
<sequence>MSTITTESTTQATTSTELTIETTTVTTTPAPSTKAETQTNTEEPTTATTVLSSTAISTITTESTRQATTITEPTIETTAITTTPALSTTTETQTTTEEPITPTTVPSSSTAISTITAESTRQATTTTEPTIETAITATPAPCTTTGAQTTTEEPTTPTTILSSTPISTITTESTRQATTITEPTIETTAVTTTPAPSTTIETQTTPEETTTPTTPISTITTESTTQSTTSPEPTIETTAVTTTPAPSTTIETQTTPEETTTRTTVPSFTTPISTITTESTRQATTNTEPTTETSAVTTTPAPSTTTEASKAESTNQLTINIATSTTAESLKTTSTTPKYRLPTTTLSTEVTTTTESKTQATTETTTEGTIASTPVSSKSTEASTTTEETAINTSATIPTTITTQIYEVPTKESTTQAATTTEPTTEESSGLTTMFAPSTTKKSTTAEENLTSTPTTGSPTTIHTTVPTKITTPTNELSTTTFCSTQATTSTEPTKAESSASTTTLVPGTASETTATEGTNTATNVPQTTILTTKVTSSTESTTQATVTTEPTTAESSGLTTTLAQSTTKEALTTTKETPAATLTTLPPTTLLTPEVTHTTSSTQATTTTEPITAESTTVESMTTESTGLTMTLVPSTSSGSTTTKESQSTILTTVPQTTTKIIEATTISQYTSQATITMEQTAAQSAASMTILSPSTTPEASSNTVGAPTMPTTEVPTMSASTTQATTSTESTATASTTALSTIAESTGLTTTISPDTTEETPSTTPTTVPPTPILDMTTTTESTIAESTELKTTLSLSTTKAPKTTEETASTTPTTVQQTSTKTMDMTRTPASTTVSPTAESTRLTTLAPSNTNEASTTTEEIPSTTPKPLSETTTQTMEAKLTTEFTTQAPPTTTLTMEVTTPTTVPQITQTMEATTTTKFTTQAISPTEPPTGESTRVESTGLITTITPSTTTESSTSEETQLTTFTTMLPTTTLNTLEVTTTTEPTTAESTILTTIIAPFTTIKVQTATEETSSTTPATAPLTKTLTTELTTTTESTSQTATAERKSTTTKEVSSKTESTTESTATTSSLTTSTVTKEQTAKETPTIPPTTTPTNTVTTIFTTQPTQTTQPTESIVSITFPTPTNIMEALTTTVETQANTPTTVTLIATSTTKVTTTSEFTTQSTTTTEQTVTSLVPNTNTEEPTTTKETHRTYPTIPPAIITPTTEVTPTTEPTTQVATTTELTTAVPTASTISIAPSTTTEAPPTTQPSTTLMTKLITISVSTLEPTSTTETTTEEPAESSISVHTRTTTEAPTTTEGTLTTTFSNVPSPTTAKTTIFPNLSTSTETLATTPTTLPPFTIPTTETHSSSESSTQTATITEAIEAKTTESTNTPAPNTTAELPTTAEETSSTPITTGTTATTFASNTTSEAPTTAKYTLITTPTYIAQTTLTAKTELTIAVLSSAQPIALSAIYPNFSHTPVTPSISSETANTESTPLPFTDDQGKINLTQNTTYVTLTTAAFSSTTLVPATPVSTLSITPISTTSTTAKEDLTTATDFTKKPSTLARNTNTSASPKPEINTTEANGTDDTAISATPVTTLTITATSINTSTAESTIYTSSPNRATHTVPFSTIAGIAVVQTRLMFNSSVPIPSETLLHSAITALLSSRLTNISDSIKVLNFKYETNSNNSYVVILTFSLSNISMPEKPDLSNTETRVQNSINDALNTLLNEPWQDQFEPKLSTFTSSGKQIEGYMVYSFQDGDANTLMNFLSELQKQSGNYTSVPRSSTTVPLLSSAATPIIKSGSAVVQARLAFNSFTPIPSESLVLSAITSLLSSRFKDLSDSLTVLNFTYENVSETSYAVIFTFSISNMSIPENPDLRNGTYTQVENIINNALNTLLNAPGAEPFAPKISNFTSSGKQIEGVIEYILQYGDSNIPISFLSELQKQSGNYTSVPRSSTTVPLLSSAATPIIKSGSAVVQARLAFNSFTPIPSESLVLSAITSLLSSRFKDLSDSLTVLNFTYENVSETSYAVIFTFSISNMSIPENPDLRNGTYTQVENIINNALNTLLNAPGAEPFAPKISNFTSSGKQIEGVIEYILQYGDSNIPISFLSELQKQSGNYTSVPRSSTTVPLLSSAATPIIKSGSAVVQARLAFNSFTPIPSESLVLSAITSLLSSRFKDLSDSLTVLNFTYENVSETSYAVIFTFSISNMSIPENPDLRNGTYTQVENIINNALNTLLNAPGAEPFAPKISNFTSSGKQIEGVIEYILQYGDSNIPISFLSELQKQSGNYTSVPRSSTTVPLLSSAATPIIKSGSAVVQARLAFNSFTPIPSESLVLSAITSLLSSRFKDLSDSLTVLNFTYENVSETSYAVIFTFSISNMSIPENPDLRNGTYTQVENIINNALNTLLNAPGAEPFAPKISNFTSSGKQIEGVIEYILQYGDSNIPISFLSELQKQSGNYTSVPRSSTTVPLLSSAATPIIKSGSAVVQARLAFNSFTPIPSESLVLSAITSLLSSRFKDLSDSLTVLNFTYENVSETSYAVIFTFSISNMSIPENPDLRNGTYTQVENIINNALNTLLNAPGAEPFAPKISNFTSSGKQIEGVIEYILQYGDSNIPISFLSELQKQSGNYTSVPRSSTTVPLLSSAATPIIKSGSAVVQARLAFNSFTPIPSESLVLSAITSLLSSRFKDLSDSLTVLNFTYENVSETSYAVIFTFSISNMSIPENPDLRNGTYTQVENIINNALNTLLNAPGAEPFAPKISNFTSSGKQIEGVIEYILQYGDSNIPISFLSELQKQSGNYTSVPRSSTTVPLLSSAATPIIKSGSAVVQARLAFNSFTPIPSESLVLSAITSLLSSRFKDLSDSLTVLNFTYENVSETSYAVIFTFSISNMSIPENPDLRNGTYTQVENIINNALNTLLNAPGAEPFAPKISNFTSSGKQIEGVIEYILQYGDSNIPISFLSELQKQSGNYTSVPRSSTTVPLLSSAATPIIKSGSAVVQARLAFNSFTPIPSESLVLSAITSLLSSRFKDLSDSLTVLNFTYENVSETSYAVIFTFSISNMSIPENPDLRNGTYTQVENIINNALNTLLNAPGAEPFAPKISNFTSSGKQIEGVIEYILQYGDSNIPISFLSELQKQSGNYTSVPRSSTTVPLLSSAATPIIKSGSAVVQARLAFNSFTPIPSESLVLSAITSLLSSRFKDLSDSLTVLNFTYENVSETSYAVIFTFSISNMSIPENPDLRNGTYTQVENIINNALNTLLNAPGAEPFAPKISNFISSGKQIEGYMVYSFQDGDANTLMNFLSELQKQSGNYTSVPRSSTTVPLLSSAATPIIKSGSAVVQARLAFNSFTPIPSESLVLSAITSLLSSRFKDLSDSLTVLNFTYENVSETSYAVIFTFSISNMSIPENPDLRNGTYTQVENIINNALNTLLNAPGAEPFAPKISNFTSSGKQIEGVIEYILQYGDSNIPISFLSELQKQSGNYTSVPRSSTTVPLLSSAATPIIKSGSAVVQARLAFNSFTPIPSESLVLSAITSLLSSRFKDLSDSLTVLNFTYENVSETSYAVIFTFSISNMSIPENPDLRNGTYTQVENIISNALTIILAGPVNSTFHPQNSNFTNIFNQIVGEMLYNFQKENITQLINLLNILNGLSPTTTVQSTSPPSILGTVLIYIRLVFKNLTNVPSEADVLKAANALLDSSVRLARDTETVRVYNPVSIQNVTYQKFGINSYIISFGFEISNISFTVNTGLRNETYDVIQSTINHLLNRILNAPNSTPFTFPRANYMSNSTMIVADSEYVFSEGDINFKPSGFLSQILVVSGLSSPSPNTTVPTSNLTSEFGLLSTLTEKELPGWALAIIIPCIIAIILIPCWILLCCLLCGCCAGLRRRYSRRRSYNVQYTTRNGLF</sequence>
<feature type="transmembrane region" description="Helical" evidence="2">
    <location>
        <begin position="3846"/>
        <end position="3879"/>
    </location>
</feature>
<keyword evidence="2" id="KW-1133">Transmembrane helix</keyword>